<evidence type="ECO:0000256" key="1">
    <source>
        <dbReference type="SAM" id="Phobius"/>
    </source>
</evidence>
<keyword evidence="1" id="KW-0472">Membrane</keyword>
<organism evidence="2">
    <name type="scientific">marine sediment metagenome</name>
    <dbReference type="NCBI Taxonomy" id="412755"/>
    <lineage>
        <taxon>unclassified sequences</taxon>
        <taxon>metagenomes</taxon>
        <taxon>ecological metagenomes</taxon>
    </lineage>
</organism>
<reference evidence="2" key="1">
    <citation type="journal article" date="2014" name="Front. Microbiol.">
        <title>High frequency of phylogenetically diverse reductive dehalogenase-homologous genes in deep subseafloor sedimentary metagenomes.</title>
        <authorList>
            <person name="Kawai M."/>
            <person name="Futagami T."/>
            <person name="Toyoda A."/>
            <person name="Takaki Y."/>
            <person name="Nishi S."/>
            <person name="Hori S."/>
            <person name="Arai W."/>
            <person name="Tsubouchi T."/>
            <person name="Morono Y."/>
            <person name="Uchiyama I."/>
            <person name="Ito T."/>
            <person name="Fujiyama A."/>
            <person name="Inagaki F."/>
            <person name="Takami H."/>
        </authorList>
    </citation>
    <scope>NUCLEOTIDE SEQUENCE</scope>
    <source>
        <strain evidence="2">Expedition CK06-06</strain>
    </source>
</reference>
<proteinExistence type="predicted"/>
<comment type="caution">
    <text evidence="2">The sequence shown here is derived from an EMBL/GenBank/DDBJ whole genome shotgun (WGS) entry which is preliminary data.</text>
</comment>
<protein>
    <submittedName>
        <fullName evidence="2">Uncharacterized protein</fullName>
    </submittedName>
</protein>
<evidence type="ECO:0000313" key="2">
    <source>
        <dbReference type="EMBL" id="GAH11420.1"/>
    </source>
</evidence>
<keyword evidence="1" id="KW-0812">Transmembrane</keyword>
<feature type="transmembrane region" description="Helical" evidence="1">
    <location>
        <begin position="73"/>
        <end position="93"/>
    </location>
</feature>
<gene>
    <name evidence="2" type="ORF">S01H4_54200</name>
</gene>
<feature type="non-terminal residue" evidence="2">
    <location>
        <position position="113"/>
    </location>
</feature>
<sequence>MAKKTIEMIVEKVLKRHKAEVAVLWLLVAMRTLLIMTGIGVYFYVSRLAIVQQPSLISAKYFLTAQVEMLCDFAKAIGIVFSLTGIAVIILVLDRLSFTKAAYRMASFIRKRE</sequence>
<keyword evidence="1" id="KW-1133">Transmembrane helix</keyword>
<name>X1DT50_9ZZZZ</name>
<dbReference type="EMBL" id="BART01031166">
    <property type="protein sequence ID" value="GAH11420.1"/>
    <property type="molecule type" value="Genomic_DNA"/>
</dbReference>
<feature type="transmembrane region" description="Helical" evidence="1">
    <location>
        <begin position="21"/>
        <end position="45"/>
    </location>
</feature>
<accession>X1DT50</accession>
<dbReference type="AlphaFoldDB" id="X1DT50"/>